<dbReference type="OrthoDB" id="9783105at2"/>
<accession>A0A2P7Q2Z1</accession>
<dbReference type="SUPFAM" id="SSF51735">
    <property type="entry name" value="NAD(P)-binding Rossmann-fold domains"/>
    <property type="match status" value="1"/>
</dbReference>
<evidence type="ECO:0000259" key="2">
    <source>
        <dbReference type="Pfam" id="PF22725"/>
    </source>
</evidence>
<dbReference type="EMBL" id="JYGE01000001">
    <property type="protein sequence ID" value="PSJ32326.1"/>
    <property type="molecule type" value="Genomic_DNA"/>
</dbReference>
<dbReference type="InterPro" id="IPR036291">
    <property type="entry name" value="NAD(P)-bd_dom_sf"/>
</dbReference>
<feature type="domain" description="GFO/IDH/MocA-like oxidoreductase" evidence="2">
    <location>
        <begin position="129"/>
        <end position="248"/>
    </location>
</feature>
<dbReference type="AlphaFoldDB" id="A0A2P7Q2Z1"/>
<evidence type="ECO:0000313" key="3">
    <source>
        <dbReference type="EMBL" id="PSJ32326.1"/>
    </source>
</evidence>
<dbReference type="InterPro" id="IPR000683">
    <property type="entry name" value="Gfo/Idh/MocA-like_OxRdtase_N"/>
</dbReference>
<name>A0A2P7Q2Z1_9FIRM</name>
<keyword evidence="4" id="KW-1185">Reference proteome</keyword>
<evidence type="ECO:0000313" key="4">
    <source>
        <dbReference type="Proteomes" id="UP000241434"/>
    </source>
</evidence>
<dbReference type="SUPFAM" id="SSF55347">
    <property type="entry name" value="Glyceraldehyde-3-phosphate dehydrogenase-like, C-terminal domain"/>
    <property type="match status" value="1"/>
</dbReference>
<dbReference type="Gene3D" id="3.30.360.10">
    <property type="entry name" value="Dihydrodipicolinate Reductase, domain 2"/>
    <property type="match status" value="1"/>
</dbReference>
<dbReference type="RefSeq" id="WP_106775945.1">
    <property type="nucleotide sequence ID" value="NZ_JYGE01000001.1"/>
</dbReference>
<organism evidence="3 4">
    <name type="scientific">Peptostreptococcus russellii</name>
    <dbReference type="NCBI Taxonomy" id="215200"/>
    <lineage>
        <taxon>Bacteria</taxon>
        <taxon>Bacillati</taxon>
        <taxon>Bacillota</taxon>
        <taxon>Clostridia</taxon>
        <taxon>Peptostreptococcales</taxon>
        <taxon>Peptostreptococcaceae</taxon>
        <taxon>Peptostreptococcus</taxon>
    </lineage>
</organism>
<evidence type="ECO:0008006" key="5">
    <source>
        <dbReference type="Google" id="ProtNLM"/>
    </source>
</evidence>
<evidence type="ECO:0000259" key="1">
    <source>
        <dbReference type="Pfam" id="PF01408"/>
    </source>
</evidence>
<dbReference type="Pfam" id="PF01408">
    <property type="entry name" value="GFO_IDH_MocA"/>
    <property type="match status" value="1"/>
</dbReference>
<gene>
    <name evidence="3" type="ORF">UF10_00755</name>
</gene>
<dbReference type="Pfam" id="PF22725">
    <property type="entry name" value="GFO_IDH_MocA_C3"/>
    <property type="match status" value="1"/>
</dbReference>
<dbReference type="Gene3D" id="3.40.50.720">
    <property type="entry name" value="NAD(P)-binding Rossmann-like Domain"/>
    <property type="match status" value="1"/>
</dbReference>
<dbReference type="GO" id="GO:0000166">
    <property type="term" value="F:nucleotide binding"/>
    <property type="evidence" value="ECO:0007669"/>
    <property type="project" value="InterPro"/>
</dbReference>
<sequence>MKLGIAGAGMIVKEALGVLNDLDIDLKGICARKNSEEKLKKLSEKHNIANYYTDFDDMLRNSEIDTIYVAVPNILHYEFCKKALEAGKNVICEKPFTVSLNELEKLNDLAVKNNLILIEAITTLYLENFLEIERIVKNGEIGEVKLVCANFSQYSSRYDNFRKGIISPSFDPKFAGGSLMDLNIYNIHFICAIFGQAREVRYIPSIEKNIDVSGVLILTYPDKECVSIASKASNCTKNMQIQGSKATISMDVPTNGCESFSIYKKGEGEEEFNLNKYNHRMCREFIEIEKIIDNKDFNMAEKMMEKSLIVMSVVEKARKVL</sequence>
<reference evidence="3" key="1">
    <citation type="thesis" date="2015" institute="Rutgers" country="The State University of New Jersey, 14 College Farm Rd., New Brunswick, NJ, USA">
        <title>Ammonia toxicity in bacteria and its implications for treatment of and resource recovery from highly nitrogenous organic wastes.</title>
        <authorList>
            <person name="Luther A.K."/>
        </authorList>
    </citation>
    <scope>NUCLEOTIDE SEQUENCE</scope>
    <source>
        <strain evidence="3">RT-10B</strain>
    </source>
</reference>
<dbReference type="InterPro" id="IPR055170">
    <property type="entry name" value="GFO_IDH_MocA-like_dom"/>
</dbReference>
<dbReference type="PANTHER" id="PTHR43054:SF1">
    <property type="entry name" value="SCYLLO-INOSITOL 2-DEHYDROGENASE (NADP(+)) IOLU"/>
    <property type="match status" value="1"/>
</dbReference>
<feature type="domain" description="Gfo/Idh/MocA-like oxidoreductase N-terminal" evidence="1">
    <location>
        <begin position="2"/>
        <end position="118"/>
    </location>
</feature>
<dbReference type="PANTHER" id="PTHR43054">
    <property type="match status" value="1"/>
</dbReference>
<comment type="caution">
    <text evidence="3">The sequence shown here is derived from an EMBL/GenBank/DDBJ whole genome shotgun (WGS) entry which is preliminary data.</text>
</comment>
<proteinExistence type="predicted"/>
<protein>
    <recommendedName>
        <fullName evidence="5">NAD(P)-dependent oxidoreductase</fullName>
    </recommendedName>
</protein>
<dbReference type="Proteomes" id="UP000241434">
    <property type="component" value="Unassembled WGS sequence"/>
</dbReference>